<evidence type="ECO:0000256" key="4">
    <source>
        <dbReference type="ARBA" id="ARBA00022764"/>
    </source>
</evidence>
<keyword evidence="3 5" id="KW-0732">Signal</keyword>
<organism evidence="7 8">
    <name type="scientific">Candidatus Manganitrophus noduliformans</name>
    <dbReference type="NCBI Taxonomy" id="2606439"/>
    <lineage>
        <taxon>Bacteria</taxon>
        <taxon>Pseudomonadati</taxon>
        <taxon>Nitrospirota</taxon>
        <taxon>Nitrospiria</taxon>
        <taxon>Candidatus Troglogloeales</taxon>
        <taxon>Candidatus Manganitrophaceae</taxon>
        <taxon>Candidatus Manganitrophus</taxon>
    </lineage>
</organism>
<dbReference type="EMBL" id="VTOW01000001">
    <property type="protein sequence ID" value="NKE70103.1"/>
    <property type="molecule type" value="Genomic_DNA"/>
</dbReference>
<dbReference type="Pfam" id="PF04052">
    <property type="entry name" value="TolB_N"/>
    <property type="match status" value="1"/>
</dbReference>
<dbReference type="Gene3D" id="2.120.10.30">
    <property type="entry name" value="TolB, C-terminal domain"/>
    <property type="match status" value="2"/>
</dbReference>
<feature type="signal peptide" evidence="5">
    <location>
        <begin position="1"/>
        <end position="25"/>
    </location>
</feature>
<dbReference type="InterPro" id="IPR011042">
    <property type="entry name" value="6-blade_b-propeller_TolB-like"/>
</dbReference>
<comment type="subcellular location">
    <subcellularLocation>
        <location evidence="1">Periplasm</location>
    </subcellularLocation>
</comment>
<proteinExistence type="inferred from homology"/>
<dbReference type="NCBIfam" id="TIGR02800">
    <property type="entry name" value="propeller_TolB"/>
    <property type="match status" value="1"/>
</dbReference>
<dbReference type="InterPro" id="IPR007195">
    <property type="entry name" value="TolB_N"/>
</dbReference>
<dbReference type="GO" id="GO:0017038">
    <property type="term" value="P:protein import"/>
    <property type="evidence" value="ECO:0007669"/>
    <property type="project" value="InterPro"/>
</dbReference>
<accession>A0A7X6IA26</accession>
<evidence type="ECO:0000256" key="1">
    <source>
        <dbReference type="ARBA" id="ARBA00004418"/>
    </source>
</evidence>
<dbReference type="PANTHER" id="PTHR36842">
    <property type="entry name" value="PROTEIN TOLB HOMOLOG"/>
    <property type="match status" value="1"/>
</dbReference>
<comment type="similarity">
    <text evidence="2">Belongs to the TolB family.</text>
</comment>
<evidence type="ECO:0000259" key="6">
    <source>
        <dbReference type="Pfam" id="PF04052"/>
    </source>
</evidence>
<dbReference type="SUPFAM" id="SSF52964">
    <property type="entry name" value="TolB, N-terminal domain"/>
    <property type="match status" value="1"/>
</dbReference>
<evidence type="ECO:0000256" key="5">
    <source>
        <dbReference type="SAM" id="SignalP"/>
    </source>
</evidence>
<dbReference type="PANTHER" id="PTHR36842:SF1">
    <property type="entry name" value="PROTEIN TOLB"/>
    <property type="match status" value="1"/>
</dbReference>
<keyword evidence="8" id="KW-1185">Reference proteome</keyword>
<evidence type="ECO:0000313" key="8">
    <source>
        <dbReference type="Proteomes" id="UP000534783"/>
    </source>
</evidence>
<comment type="caution">
    <text evidence="7">The sequence shown here is derived from an EMBL/GenBank/DDBJ whole genome shotgun (WGS) entry which is preliminary data.</text>
</comment>
<reference evidence="7 8" key="1">
    <citation type="journal article" date="2020" name="Nature">
        <title>Bacterial chemolithoautotrophy via manganese oxidation.</title>
        <authorList>
            <person name="Yu H."/>
            <person name="Leadbetter J.R."/>
        </authorList>
    </citation>
    <scope>NUCLEOTIDE SEQUENCE [LARGE SCALE GENOMIC DNA]</scope>
    <source>
        <strain evidence="7 8">Mn-1</strain>
    </source>
</reference>
<dbReference type="InterPro" id="IPR011659">
    <property type="entry name" value="WD40"/>
</dbReference>
<feature type="domain" description="TolB N-terminal" evidence="6">
    <location>
        <begin position="33"/>
        <end position="134"/>
    </location>
</feature>
<keyword evidence="4" id="KW-0574">Periplasm</keyword>
<feature type="chain" id="PRO_5030954805" evidence="5">
    <location>
        <begin position="26"/>
        <end position="435"/>
    </location>
</feature>
<dbReference type="GO" id="GO:0042597">
    <property type="term" value="C:periplasmic space"/>
    <property type="evidence" value="ECO:0007669"/>
    <property type="project" value="UniProtKB-SubCell"/>
</dbReference>
<dbReference type="InterPro" id="IPR014167">
    <property type="entry name" value="Tol-Pal_TolB"/>
</dbReference>
<evidence type="ECO:0000256" key="2">
    <source>
        <dbReference type="ARBA" id="ARBA00009820"/>
    </source>
</evidence>
<dbReference type="AlphaFoldDB" id="A0A7X6IA26"/>
<sequence length="435" mass="47620">MIGVRVRIFVLLLLGFFAAAGGSDAADVFIGTTRSGYEKIPLMIVPFQGEGSSAEQVLLAETVLRADLERSQFFTIVERSKVASATGKTGAPEATLIADAGKAGVQVLAWAKLIPKGDDWALESYAYETAKGEQVVAVRMIGDRKSVRMMAHRFADKLVSHFTGEPGIAQTKIAYISDITGKKEVYLMDYDGANEMRITADRNIVISPRWSSDAGQIAYTSYREGNPDIYFLDLGTGRRQRMVSFPGLNISAAWSPKGDRVAFATTKDGNAEIYTMRPDGTELKRITFNTADDLSPSWSPTGRQIAFTSDRGGTPQVYVMDADGSNARRLTFNGNYNTSASWSPKGDWIAYACRNEERWLKICIDSVDGQQSMRLTESGSWDDESPSWALNGRDLTFTSNRTGKNQIYTIHADGTGLIRLTSNGASNTAPAWSPR</sequence>
<dbReference type="SUPFAM" id="SSF69304">
    <property type="entry name" value="Tricorn protease N-terminal domain"/>
    <property type="match status" value="1"/>
</dbReference>
<protein>
    <submittedName>
        <fullName evidence="7">Tol-Pal system beta propeller repeat protein TolB</fullName>
    </submittedName>
</protein>
<gene>
    <name evidence="7" type="primary">tolB</name>
    <name evidence="7" type="ORF">MNODULE_05020</name>
</gene>
<dbReference type="Pfam" id="PF07676">
    <property type="entry name" value="PD40"/>
    <property type="match status" value="5"/>
</dbReference>
<evidence type="ECO:0000313" key="7">
    <source>
        <dbReference type="EMBL" id="NKE70103.1"/>
    </source>
</evidence>
<name>A0A7X6IA26_9BACT</name>
<evidence type="ECO:0000256" key="3">
    <source>
        <dbReference type="ARBA" id="ARBA00022729"/>
    </source>
</evidence>
<dbReference type="Gene3D" id="3.40.50.10070">
    <property type="entry name" value="TolB, N-terminal domain"/>
    <property type="match status" value="1"/>
</dbReference>
<dbReference type="Proteomes" id="UP000534783">
    <property type="component" value="Unassembled WGS sequence"/>
</dbReference>